<feature type="transmembrane region" description="Helical" evidence="1">
    <location>
        <begin position="75"/>
        <end position="95"/>
    </location>
</feature>
<evidence type="ECO:0000256" key="1">
    <source>
        <dbReference type="SAM" id="Phobius"/>
    </source>
</evidence>
<reference evidence="2 3" key="1">
    <citation type="submission" date="2020-10" db="EMBL/GenBank/DDBJ databases">
        <title>Plant Genome Project.</title>
        <authorList>
            <person name="Zhang R.-G."/>
        </authorList>
    </citation>
    <scope>NUCLEOTIDE SEQUENCE [LARGE SCALE GENOMIC DNA]</scope>
    <source>
        <strain evidence="2">FAFU-HL-1</strain>
        <tissue evidence="2">Leaf</tissue>
    </source>
</reference>
<keyword evidence="1" id="KW-1133">Transmembrane helix</keyword>
<proteinExistence type="predicted"/>
<dbReference type="AlphaFoldDB" id="A0A835JMN3"/>
<evidence type="ECO:0000313" key="2">
    <source>
        <dbReference type="EMBL" id="KAF9674057.1"/>
    </source>
</evidence>
<dbReference type="PANTHER" id="PTHR37199">
    <property type="entry name" value="TRANSMEMBRANE PROTEIN"/>
    <property type="match status" value="1"/>
</dbReference>
<organism evidence="2 3">
    <name type="scientific">Salix dunnii</name>
    <dbReference type="NCBI Taxonomy" id="1413687"/>
    <lineage>
        <taxon>Eukaryota</taxon>
        <taxon>Viridiplantae</taxon>
        <taxon>Streptophyta</taxon>
        <taxon>Embryophyta</taxon>
        <taxon>Tracheophyta</taxon>
        <taxon>Spermatophyta</taxon>
        <taxon>Magnoliopsida</taxon>
        <taxon>eudicotyledons</taxon>
        <taxon>Gunneridae</taxon>
        <taxon>Pentapetalae</taxon>
        <taxon>rosids</taxon>
        <taxon>fabids</taxon>
        <taxon>Malpighiales</taxon>
        <taxon>Salicaceae</taxon>
        <taxon>Saliceae</taxon>
        <taxon>Salix</taxon>
    </lineage>
</organism>
<keyword evidence="1" id="KW-0472">Membrane</keyword>
<keyword evidence="3" id="KW-1185">Reference proteome</keyword>
<accession>A0A835JMN3</accession>
<protein>
    <submittedName>
        <fullName evidence="2">Uncharacterized protein</fullName>
    </submittedName>
</protein>
<dbReference type="EMBL" id="JADGMS010000010">
    <property type="protein sequence ID" value="KAF9674057.1"/>
    <property type="molecule type" value="Genomic_DNA"/>
</dbReference>
<dbReference type="PANTHER" id="PTHR37199:SF5">
    <property type="entry name" value="TRANSMEMBRANE PROTEIN"/>
    <property type="match status" value="1"/>
</dbReference>
<dbReference type="Proteomes" id="UP000657918">
    <property type="component" value="Unassembled WGS sequence"/>
</dbReference>
<gene>
    <name evidence="2" type="ORF">SADUNF_Sadunf10G0088300</name>
</gene>
<name>A0A835JMN3_9ROSI</name>
<comment type="caution">
    <text evidence="2">The sequence shown here is derived from an EMBL/GenBank/DDBJ whole genome shotgun (WGS) entry which is preliminary data.</text>
</comment>
<keyword evidence="1" id="KW-0812">Transmembrane</keyword>
<sequence length="122" mass="12904">MDRDSSLTTFWSHPMSTSGELIIAYGWKRGRVSARIFFQEGEGEQLGFTNPELDRSKTIRGDERINGEDLSSAALLFWAAIITLSIIASVILSCAGGASKDKATTTDTYGSTCAGCGAACGG</sequence>
<evidence type="ECO:0000313" key="3">
    <source>
        <dbReference type="Proteomes" id="UP000657918"/>
    </source>
</evidence>
<dbReference type="OrthoDB" id="1106094at2759"/>